<evidence type="ECO:0000256" key="1">
    <source>
        <dbReference type="SAM" id="MobiDB-lite"/>
    </source>
</evidence>
<feature type="region of interest" description="Disordered" evidence="1">
    <location>
        <begin position="1"/>
        <end position="33"/>
    </location>
</feature>
<organism evidence="3">
    <name type="scientific">Pedococcus sp. KACC 23699</name>
    <dbReference type="NCBI Taxonomy" id="3149228"/>
    <lineage>
        <taxon>Bacteria</taxon>
        <taxon>Bacillati</taxon>
        <taxon>Actinomycetota</taxon>
        <taxon>Actinomycetes</taxon>
        <taxon>Micrococcales</taxon>
        <taxon>Intrasporangiaceae</taxon>
        <taxon>Pedococcus</taxon>
    </lineage>
</organism>
<feature type="domain" description="DUF427" evidence="2">
    <location>
        <begin position="36"/>
        <end position="127"/>
    </location>
</feature>
<dbReference type="EMBL" id="CP157483">
    <property type="protein sequence ID" value="XBO45180.1"/>
    <property type="molecule type" value="Genomic_DNA"/>
</dbReference>
<name>A0AAU7JXW0_9MICO</name>
<dbReference type="AlphaFoldDB" id="A0AAU7JXW0"/>
<proteinExistence type="predicted"/>
<evidence type="ECO:0000313" key="3">
    <source>
        <dbReference type="EMBL" id="XBO45180.1"/>
    </source>
</evidence>
<gene>
    <name evidence="3" type="ORF">ABEG17_07550</name>
</gene>
<dbReference type="Gene3D" id="2.170.150.40">
    <property type="entry name" value="Domain of unknown function (DUF427)"/>
    <property type="match status" value="1"/>
</dbReference>
<dbReference type="InterPro" id="IPR007361">
    <property type="entry name" value="DUF427"/>
</dbReference>
<dbReference type="PANTHER" id="PTHR43058">
    <property type="entry name" value="SLR0655 PROTEIN"/>
    <property type="match status" value="1"/>
</dbReference>
<evidence type="ECO:0000259" key="2">
    <source>
        <dbReference type="Pfam" id="PF04248"/>
    </source>
</evidence>
<dbReference type="PANTHER" id="PTHR43058:SF1">
    <property type="entry name" value="DUF427 DOMAIN-CONTAINING PROTEIN"/>
    <property type="match status" value="1"/>
</dbReference>
<dbReference type="RefSeq" id="WP_406832668.1">
    <property type="nucleotide sequence ID" value="NZ_CP157483.1"/>
</dbReference>
<sequence>MRLRNGHPKPDPIGPGQESVWDYPRPPRVEPSSDSVEVWVGGERIALATRSWRVLETSHPPTYYLPRDAFVTGSLQPADGASYCEWKGMASYLDLRGGGLVAARAGWFYPEPTPGFEVIADAVAVMPGAVDRCVVNDEVVRPQEGGFYGGWITDRVVGPFKGQPGSWGW</sequence>
<reference evidence="3" key="1">
    <citation type="submission" date="2024-05" db="EMBL/GenBank/DDBJ databases">
        <authorList>
            <person name="Kim S."/>
            <person name="Heo J."/>
            <person name="Choi H."/>
            <person name="Choi Y."/>
            <person name="Kwon S.-W."/>
            <person name="Kim Y."/>
        </authorList>
    </citation>
    <scope>NUCLEOTIDE SEQUENCE</scope>
    <source>
        <strain evidence="3">KACC 23699</strain>
    </source>
</reference>
<protein>
    <submittedName>
        <fullName evidence="3">DUF427 domain-containing protein</fullName>
    </submittedName>
</protein>
<dbReference type="Pfam" id="PF04248">
    <property type="entry name" value="NTP_transf_9"/>
    <property type="match status" value="1"/>
</dbReference>
<dbReference type="InterPro" id="IPR038694">
    <property type="entry name" value="DUF427_sf"/>
</dbReference>
<accession>A0AAU7JXW0</accession>